<dbReference type="GO" id="GO:0006351">
    <property type="term" value="P:DNA-templated transcription"/>
    <property type="evidence" value="ECO:0007669"/>
    <property type="project" value="InterPro"/>
</dbReference>
<evidence type="ECO:0000256" key="3">
    <source>
        <dbReference type="SAM" id="MobiDB-lite"/>
    </source>
</evidence>
<dbReference type="HOGENOM" id="CLU_013260_2_0_1"/>
<keyword evidence="6" id="KW-1185">Reference proteome</keyword>
<dbReference type="AlphaFoldDB" id="A0A086TG31"/>
<accession>A0A086TG31</accession>
<sequence>MYRRPGQGTLWGSEIMGGSYNSPDEPGILARLQRLEDVIFGAAAAGGPAPVDSRLDDGAAVGGGATEPGRRRGLSPATDSERQRKARSLDLTFTKHLHQMPLTDSPITYRITGTPSSSNTVTNGPDSLADNMSCHNEASPRPHIDMMTREDALLLLHNFVRNPLHLLPVLHEPTVRLLIHKVYDDIDAAGSVPQSPKPAHAALVLSLAAIGASFYHDGCGIARMFPRGEDDASEAAMVWLHSAMDLLDQSHRAGSYCLEDLQARVILMYVFYNMEGCSPRIRFLHRTSVFEAHELGLHLTDSPKAKPEGEDDKITKEVKRRLWWYIVATDWMLGFLGGPFDGTYSILPRHMNVREPRNINDCDLDTQDDTFTHPDHVPTDMSLLVQRIRIAEVCRLALDARPAGSPDDDSLDTEAALQLDGLFQDMLDTLPPFLKPGGMIPAGAPRCIELHRDTILLAIHARRARMHRRHLLSSRHQQDDDPRSQTLRERCLESTRTVVSVATRMLDTSYQTPLSQNRPAHAQQPTSLLARRMAIVAGHLFMGCAMLVLHVGRGDGGGCADGPETGDQRLIRRACQGLTEAGRSSSIAASLVHDLTRVVRQYSLRGGGCQEESEIRSEKATMNGPADVPPGYCPEATSGANGVNTSSTDGADVGIGSDLLLPGEVAGPEHGGADPWADLFLGTMASAEMSWDELFAGLDSYRDGYSA</sequence>
<gene>
    <name evidence="5" type="ORF">ACRE_008180</name>
</gene>
<dbReference type="EMBL" id="JPKY01000004">
    <property type="protein sequence ID" value="KFH48313.1"/>
    <property type="molecule type" value="Genomic_DNA"/>
</dbReference>
<dbReference type="STRING" id="857340.A0A086TG31"/>
<dbReference type="PANTHER" id="PTHR31001:SF90">
    <property type="entry name" value="CENTROMERE DNA-BINDING PROTEIN COMPLEX CBF3 SUBUNIT B"/>
    <property type="match status" value="1"/>
</dbReference>
<dbReference type="GO" id="GO:0003677">
    <property type="term" value="F:DNA binding"/>
    <property type="evidence" value="ECO:0007669"/>
    <property type="project" value="InterPro"/>
</dbReference>
<evidence type="ECO:0000259" key="4">
    <source>
        <dbReference type="Pfam" id="PF04082"/>
    </source>
</evidence>
<dbReference type="Proteomes" id="UP000029964">
    <property type="component" value="Unassembled WGS sequence"/>
</dbReference>
<evidence type="ECO:0000256" key="2">
    <source>
        <dbReference type="ARBA" id="ARBA00023242"/>
    </source>
</evidence>
<proteinExistence type="predicted"/>
<dbReference type="OrthoDB" id="3014581at2759"/>
<feature type="domain" description="Xylanolytic transcriptional activator regulatory" evidence="4">
    <location>
        <begin position="159"/>
        <end position="333"/>
    </location>
</feature>
<organism evidence="5 6">
    <name type="scientific">Hapsidospora chrysogenum (strain ATCC 11550 / CBS 779.69 / DSM 880 / IAM 14645 / JCM 23072 / IMI 49137)</name>
    <name type="common">Acremonium chrysogenum</name>
    <dbReference type="NCBI Taxonomy" id="857340"/>
    <lineage>
        <taxon>Eukaryota</taxon>
        <taxon>Fungi</taxon>
        <taxon>Dikarya</taxon>
        <taxon>Ascomycota</taxon>
        <taxon>Pezizomycotina</taxon>
        <taxon>Sordariomycetes</taxon>
        <taxon>Hypocreomycetidae</taxon>
        <taxon>Hypocreales</taxon>
        <taxon>Bionectriaceae</taxon>
        <taxon>Hapsidospora</taxon>
    </lineage>
</organism>
<protein>
    <recommendedName>
        <fullName evidence="4">Xylanolytic transcriptional activator regulatory domain-containing protein</fullName>
    </recommendedName>
</protein>
<reference evidence="6" key="1">
    <citation type="journal article" date="2014" name="Genome Announc.">
        <title>Genome sequence and annotation of Acremonium chrysogenum, producer of the beta-lactam antibiotic cephalosporin C.</title>
        <authorList>
            <person name="Terfehr D."/>
            <person name="Dahlmann T.A."/>
            <person name="Specht T."/>
            <person name="Zadra I."/>
            <person name="Kuernsteiner H."/>
            <person name="Kueck U."/>
        </authorList>
    </citation>
    <scope>NUCLEOTIDE SEQUENCE [LARGE SCALE GENOMIC DNA]</scope>
    <source>
        <strain evidence="6">ATCC 11550 / CBS 779.69 / DSM 880 / IAM 14645 / JCM 23072 / IMI 49137</strain>
    </source>
</reference>
<dbReference type="InterPro" id="IPR050613">
    <property type="entry name" value="Sec_Metabolite_Reg"/>
</dbReference>
<dbReference type="GO" id="GO:0008270">
    <property type="term" value="F:zinc ion binding"/>
    <property type="evidence" value="ECO:0007669"/>
    <property type="project" value="InterPro"/>
</dbReference>
<dbReference type="InterPro" id="IPR007219">
    <property type="entry name" value="XnlR_reg_dom"/>
</dbReference>
<evidence type="ECO:0000313" key="6">
    <source>
        <dbReference type="Proteomes" id="UP000029964"/>
    </source>
</evidence>
<evidence type="ECO:0000313" key="5">
    <source>
        <dbReference type="EMBL" id="KFH48313.1"/>
    </source>
</evidence>
<dbReference type="PANTHER" id="PTHR31001">
    <property type="entry name" value="UNCHARACTERIZED TRANSCRIPTIONAL REGULATORY PROTEIN"/>
    <property type="match status" value="1"/>
</dbReference>
<feature type="region of interest" description="Disordered" evidence="3">
    <location>
        <begin position="469"/>
        <end position="489"/>
    </location>
</feature>
<dbReference type="GO" id="GO:0005634">
    <property type="term" value="C:nucleus"/>
    <property type="evidence" value="ECO:0007669"/>
    <property type="project" value="UniProtKB-SubCell"/>
</dbReference>
<name>A0A086TG31_HAPC1</name>
<feature type="compositionally biased region" description="Basic and acidic residues" evidence="3">
    <location>
        <begin position="476"/>
        <end position="489"/>
    </location>
</feature>
<comment type="caution">
    <text evidence="5">The sequence shown here is derived from an EMBL/GenBank/DDBJ whole genome shotgun (WGS) entry which is preliminary data.</text>
</comment>
<comment type="subcellular location">
    <subcellularLocation>
        <location evidence="1">Nucleus</location>
    </subcellularLocation>
</comment>
<keyword evidence="2" id="KW-0539">Nucleus</keyword>
<dbReference type="CDD" id="cd12148">
    <property type="entry name" value="fungal_TF_MHR"/>
    <property type="match status" value="1"/>
</dbReference>
<evidence type="ECO:0000256" key="1">
    <source>
        <dbReference type="ARBA" id="ARBA00004123"/>
    </source>
</evidence>
<dbReference type="Pfam" id="PF04082">
    <property type="entry name" value="Fungal_trans"/>
    <property type="match status" value="1"/>
</dbReference>
<feature type="region of interest" description="Disordered" evidence="3">
    <location>
        <begin position="47"/>
        <end position="85"/>
    </location>
</feature>